<keyword evidence="3" id="KW-1185">Reference proteome</keyword>
<feature type="compositionally biased region" description="Polar residues" evidence="1">
    <location>
        <begin position="7"/>
        <end position="17"/>
    </location>
</feature>
<dbReference type="OrthoDB" id="3025143at2759"/>
<organism evidence="2 3">
    <name type="scientific">Hypsizygus marmoreus</name>
    <name type="common">White beech mushroom</name>
    <name type="synonym">Agaricus marmoreus</name>
    <dbReference type="NCBI Taxonomy" id="39966"/>
    <lineage>
        <taxon>Eukaryota</taxon>
        <taxon>Fungi</taxon>
        <taxon>Dikarya</taxon>
        <taxon>Basidiomycota</taxon>
        <taxon>Agaricomycotina</taxon>
        <taxon>Agaricomycetes</taxon>
        <taxon>Agaricomycetidae</taxon>
        <taxon>Agaricales</taxon>
        <taxon>Tricholomatineae</taxon>
        <taxon>Lyophyllaceae</taxon>
        <taxon>Hypsizygus</taxon>
    </lineage>
</organism>
<dbReference type="Proteomes" id="UP000076154">
    <property type="component" value="Unassembled WGS sequence"/>
</dbReference>
<feature type="region of interest" description="Disordered" evidence="1">
    <location>
        <begin position="72"/>
        <end position="94"/>
    </location>
</feature>
<dbReference type="InParanoid" id="A0A369JY88"/>
<name>A0A369JY88_HYPMA</name>
<reference evidence="2" key="1">
    <citation type="submission" date="2018-04" db="EMBL/GenBank/DDBJ databases">
        <title>Whole genome sequencing of Hypsizygus marmoreus.</title>
        <authorList>
            <person name="Choi I.-G."/>
            <person name="Min B."/>
            <person name="Kim J.-G."/>
            <person name="Kim S."/>
            <person name="Oh Y.-L."/>
            <person name="Kong W.-S."/>
            <person name="Park H."/>
            <person name="Jeong J."/>
            <person name="Song E.-S."/>
        </authorList>
    </citation>
    <scope>NUCLEOTIDE SEQUENCE [LARGE SCALE GENOMIC DNA]</scope>
    <source>
        <strain evidence="2">51987-8</strain>
    </source>
</reference>
<dbReference type="Gene3D" id="3.60.130.30">
    <property type="match status" value="1"/>
</dbReference>
<dbReference type="STRING" id="39966.A0A369JY88"/>
<dbReference type="EMBL" id="LUEZ02000041">
    <property type="protein sequence ID" value="RDB25497.1"/>
    <property type="molecule type" value="Genomic_DNA"/>
</dbReference>
<evidence type="ECO:0000256" key="1">
    <source>
        <dbReference type="SAM" id="MobiDB-lite"/>
    </source>
</evidence>
<protein>
    <submittedName>
        <fullName evidence="2">Uncharacterized protein</fullName>
    </submittedName>
</protein>
<evidence type="ECO:0000313" key="3">
    <source>
        <dbReference type="Proteomes" id="UP000076154"/>
    </source>
</evidence>
<accession>A0A369JY88</accession>
<feature type="region of interest" description="Disordered" evidence="1">
    <location>
        <begin position="1"/>
        <end position="21"/>
    </location>
</feature>
<dbReference type="AlphaFoldDB" id="A0A369JY88"/>
<gene>
    <name evidence="2" type="ORF">Hypma_007803</name>
</gene>
<comment type="caution">
    <text evidence="2">The sequence shown here is derived from an EMBL/GenBank/DDBJ whole genome shotgun (WGS) entry which is preliminary data.</text>
</comment>
<sequence length="430" mass="47400">MEDGAQRLTTNNHNSAGAYQEDDDLWNASVPHEHTSIPQDTSTLAPAQAIKWGHLTPDERARRQIRFDRRMRAASGSIKKVSARRRQDSTPLPTSLVSDELSVAASGWIGTCIPREGEKEFTVDELCGPEYNMKLIDWDGCLSRPILDVEARVVGVLAGRPRGSDWDATVDQATRELAFARESLRPSDKDSDHRRGKFPALVAGISFGGGQTKPANLHSSKVNKSILDGLLHGASKSFSRIAMFASSMLECYAPRVFASYRESLDALLAQDPTLAPNFHKSVFAAATFNLGPSTVTRPHLDRGNLAWGWCSITALGSFDPDFGGHLVLWDLGLVIRFPAGSTILIPSAVVKHSNVKIRGGDVRCSFTQYTSGGLLRWVYNGFCTDKDLLAHAKKEGKEEEVNEKRKADRAKRWAEGLEKFSKVENSKFVY</sequence>
<evidence type="ECO:0000313" key="2">
    <source>
        <dbReference type="EMBL" id="RDB25497.1"/>
    </source>
</evidence>
<proteinExistence type="predicted"/>